<evidence type="ECO:0000313" key="3">
    <source>
        <dbReference type="EMBL" id="GCC43903.1"/>
    </source>
</evidence>
<dbReference type="OMA" id="RILEYAY"/>
<proteinExistence type="predicted"/>
<feature type="domain" description="BTB" evidence="2">
    <location>
        <begin position="29"/>
        <end position="91"/>
    </location>
</feature>
<feature type="compositionally biased region" description="Pro residues" evidence="1">
    <location>
        <begin position="216"/>
        <end position="231"/>
    </location>
</feature>
<organism evidence="3 4">
    <name type="scientific">Chiloscyllium punctatum</name>
    <name type="common">Brownbanded bambooshark</name>
    <name type="synonym">Hemiscyllium punctatum</name>
    <dbReference type="NCBI Taxonomy" id="137246"/>
    <lineage>
        <taxon>Eukaryota</taxon>
        <taxon>Metazoa</taxon>
        <taxon>Chordata</taxon>
        <taxon>Craniata</taxon>
        <taxon>Vertebrata</taxon>
        <taxon>Chondrichthyes</taxon>
        <taxon>Elasmobranchii</taxon>
        <taxon>Galeomorphii</taxon>
        <taxon>Galeoidea</taxon>
        <taxon>Orectolobiformes</taxon>
        <taxon>Hemiscylliidae</taxon>
        <taxon>Chiloscyllium</taxon>
    </lineage>
</organism>
<dbReference type="PANTHER" id="PTHR46105">
    <property type="entry name" value="AGAP004733-PA"/>
    <property type="match status" value="1"/>
</dbReference>
<dbReference type="InterPro" id="IPR000210">
    <property type="entry name" value="BTB/POZ_dom"/>
</dbReference>
<dbReference type="SMART" id="SM00225">
    <property type="entry name" value="BTB"/>
    <property type="match status" value="1"/>
</dbReference>
<dbReference type="OrthoDB" id="8922241at2759"/>
<keyword evidence="4" id="KW-1185">Reference proteome</keyword>
<dbReference type="InterPro" id="IPR050457">
    <property type="entry name" value="ZnFinger_BTB_dom_contain"/>
</dbReference>
<dbReference type="AlphaFoldDB" id="A0A401TMQ6"/>
<dbReference type="Pfam" id="PF00651">
    <property type="entry name" value="BTB"/>
    <property type="match status" value="1"/>
</dbReference>
<accession>A0A401TMQ6</accession>
<dbReference type="GO" id="GO:0000981">
    <property type="term" value="F:DNA-binding transcription factor activity, RNA polymerase II-specific"/>
    <property type="evidence" value="ECO:0007669"/>
    <property type="project" value="TreeGrafter"/>
</dbReference>
<gene>
    <name evidence="3" type="ORF">chiPu_0027856</name>
</gene>
<protein>
    <recommendedName>
        <fullName evidence="2">BTB domain-containing protein</fullName>
    </recommendedName>
</protein>
<dbReference type="InterPro" id="IPR011333">
    <property type="entry name" value="SKP1/BTB/POZ_sf"/>
</dbReference>
<reference evidence="3 4" key="1">
    <citation type="journal article" date="2018" name="Nat. Ecol. Evol.">
        <title>Shark genomes provide insights into elasmobranch evolution and the origin of vertebrates.</title>
        <authorList>
            <person name="Hara Y"/>
            <person name="Yamaguchi K"/>
            <person name="Onimaru K"/>
            <person name="Kadota M"/>
            <person name="Koyanagi M"/>
            <person name="Keeley SD"/>
            <person name="Tatsumi K"/>
            <person name="Tanaka K"/>
            <person name="Motone F"/>
            <person name="Kageyama Y"/>
            <person name="Nozu R"/>
            <person name="Adachi N"/>
            <person name="Nishimura O"/>
            <person name="Nakagawa R"/>
            <person name="Tanegashima C"/>
            <person name="Kiyatake I"/>
            <person name="Matsumoto R"/>
            <person name="Murakumo K"/>
            <person name="Nishida K"/>
            <person name="Terakita A"/>
            <person name="Kuratani S"/>
            <person name="Sato K"/>
            <person name="Hyodo S Kuraku.S."/>
        </authorList>
    </citation>
    <scope>NUCLEOTIDE SEQUENCE [LARGE SCALE GENOMIC DNA]</scope>
</reference>
<feature type="region of interest" description="Disordered" evidence="1">
    <location>
        <begin position="121"/>
        <end position="286"/>
    </location>
</feature>
<evidence type="ECO:0000313" key="4">
    <source>
        <dbReference type="Proteomes" id="UP000287033"/>
    </source>
</evidence>
<evidence type="ECO:0000259" key="2">
    <source>
        <dbReference type="PROSITE" id="PS50097"/>
    </source>
</evidence>
<dbReference type="GO" id="GO:0000978">
    <property type="term" value="F:RNA polymerase II cis-regulatory region sequence-specific DNA binding"/>
    <property type="evidence" value="ECO:0007669"/>
    <property type="project" value="TreeGrafter"/>
</dbReference>
<feature type="compositionally biased region" description="Pro residues" evidence="1">
    <location>
        <begin position="187"/>
        <end position="204"/>
    </location>
</feature>
<dbReference type="EMBL" id="BEZZ01116053">
    <property type="protein sequence ID" value="GCC43903.1"/>
    <property type="molecule type" value="Genomic_DNA"/>
</dbReference>
<dbReference type="SUPFAM" id="SSF54695">
    <property type="entry name" value="POZ domain"/>
    <property type="match status" value="1"/>
</dbReference>
<name>A0A401TMQ6_CHIPU</name>
<dbReference type="Gene3D" id="3.30.710.10">
    <property type="entry name" value="Potassium Channel Kv1.1, Chain A"/>
    <property type="match status" value="1"/>
</dbReference>
<dbReference type="STRING" id="137246.A0A401TMQ6"/>
<sequence length="286" mass="30510">MATVSVHNPHHSEGLLRQANRLRLEGTLCDVVISVERQEYRAHSLVLACASRTLEEMFRSRSGRYSLDFLGSQTFERILEYAYTERLEVRPEELGELRHAATLLAMDGLENLILQVTSRLEDGAPAPSPAGNPRQDPTLSGSEETLRPGIQAPGSPSFVLPRTGRSQPRGTVITGPGSRRGEKGPRQPTPVRPLASLPPPPPGTVPLQAPSGLRPTPLPVQPLSPAYPRPLEPGSYPGAGAPGMASPHGEARDGQQNGGIGLAFRGNSGVSEALVRVGSSTGTQRR</sequence>
<dbReference type="PROSITE" id="PS50097">
    <property type="entry name" value="BTB"/>
    <property type="match status" value="1"/>
</dbReference>
<dbReference type="Proteomes" id="UP000287033">
    <property type="component" value="Unassembled WGS sequence"/>
</dbReference>
<comment type="caution">
    <text evidence="3">The sequence shown here is derived from an EMBL/GenBank/DDBJ whole genome shotgun (WGS) entry which is preliminary data.</text>
</comment>
<evidence type="ECO:0000256" key="1">
    <source>
        <dbReference type="SAM" id="MobiDB-lite"/>
    </source>
</evidence>
<dbReference type="PANTHER" id="PTHR46105:SF6">
    <property type="entry name" value="ZINC FINGER AND BTB DOMAIN-CONTAINING PROTEIN 7A"/>
    <property type="match status" value="1"/>
</dbReference>